<gene>
    <name evidence="1" type="ORF">NUTIK01_02700</name>
</gene>
<comment type="caution">
    <text evidence="1">The sequence shown here is derived from an EMBL/GenBank/DDBJ whole genome shotgun (WGS) entry which is preliminary data.</text>
</comment>
<dbReference type="RefSeq" id="WP_317973348.1">
    <property type="nucleotide sequence ID" value="NZ_BTFW01000001.1"/>
</dbReference>
<evidence type="ECO:0000313" key="2">
    <source>
        <dbReference type="Proteomes" id="UP001187221"/>
    </source>
</evidence>
<organism evidence="1 2">
    <name type="scientific">Novosphingobium pituita</name>
    <dbReference type="NCBI Taxonomy" id="3056842"/>
    <lineage>
        <taxon>Bacteria</taxon>
        <taxon>Pseudomonadati</taxon>
        <taxon>Pseudomonadota</taxon>
        <taxon>Alphaproteobacteria</taxon>
        <taxon>Sphingomonadales</taxon>
        <taxon>Sphingomonadaceae</taxon>
        <taxon>Novosphingobium</taxon>
    </lineage>
</organism>
<keyword evidence="2" id="KW-1185">Reference proteome</keyword>
<evidence type="ECO:0000313" key="1">
    <source>
        <dbReference type="EMBL" id="GMM59493.1"/>
    </source>
</evidence>
<protein>
    <submittedName>
        <fullName evidence="1">Uncharacterized protein</fullName>
    </submittedName>
</protein>
<proteinExistence type="predicted"/>
<sequence>MTELTTTIGAYDAEKRAVPVTFTSGAIRHTREVNAVLDEGGAYDKAATRARVEQVALGVAHKIALGVIAEPVPDPAGPAAV</sequence>
<name>A0ABQ6P2K4_9SPHN</name>
<dbReference type="EMBL" id="BTFW01000001">
    <property type="protein sequence ID" value="GMM59493.1"/>
    <property type="molecule type" value="Genomic_DNA"/>
</dbReference>
<dbReference type="Proteomes" id="UP001187221">
    <property type="component" value="Unassembled WGS sequence"/>
</dbReference>
<accession>A0ABQ6P2K4</accession>
<reference evidence="1 2" key="1">
    <citation type="submission" date="2023-06" db="EMBL/GenBank/DDBJ databases">
        <title>Draft genome sequence of Novosphingobium sp. strain IK01.</title>
        <authorList>
            <person name="Hatamoto M."/>
            <person name="Ikarashi T."/>
            <person name="Yamaguchi T."/>
        </authorList>
    </citation>
    <scope>NUCLEOTIDE SEQUENCE [LARGE SCALE GENOMIC DNA]</scope>
    <source>
        <strain evidence="1 2">IK01</strain>
    </source>
</reference>